<dbReference type="InterPro" id="IPR036388">
    <property type="entry name" value="WH-like_DNA-bd_sf"/>
</dbReference>
<organism evidence="1 2">
    <name type="scientific">Parerythrobacter lacustris</name>
    <dbReference type="NCBI Taxonomy" id="2969984"/>
    <lineage>
        <taxon>Bacteria</taxon>
        <taxon>Pseudomonadati</taxon>
        <taxon>Pseudomonadota</taxon>
        <taxon>Alphaproteobacteria</taxon>
        <taxon>Sphingomonadales</taxon>
        <taxon>Erythrobacteraceae</taxon>
        <taxon>Parerythrobacter</taxon>
    </lineage>
</organism>
<name>A0ABT1XTH1_9SPHN</name>
<dbReference type="Proteomes" id="UP001206067">
    <property type="component" value="Unassembled WGS sequence"/>
</dbReference>
<accession>A0ABT1XTH1</accession>
<reference evidence="1 2" key="1">
    <citation type="submission" date="2022-08" db="EMBL/GenBank/DDBJ databases">
        <title>Polyphasic taxonomy analysis of Qipengyuania sp.RS5-5.</title>
        <authorList>
            <person name="Xamxidin M."/>
            <person name="Wu M."/>
        </authorList>
    </citation>
    <scope>NUCLEOTIDE SEQUENCE [LARGE SCALE GENOMIC DNA]</scope>
    <source>
        <strain evidence="1 2">RS5-5</strain>
    </source>
</reference>
<gene>
    <name evidence="1" type="ORF">NSO95_13480</name>
</gene>
<comment type="caution">
    <text evidence="1">The sequence shown here is derived from an EMBL/GenBank/DDBJ whole genome shotgun (WGS) entry which is preliminary data.</text>
</comment>
<dbReference type="GO" id="GO:0003677">
    <property type="term" value="F:DNA binding"/>
    <property type="evidence" value="ECO:0007669"/>
    <property type="project" value="UniProtKB-KW"/>
</dbReference>
<sequence>MQQDFSYAPGGAVAEAANDPAGLPLVVSIFADRVQLRDLIAEDAASVGLRIGQSGSVADLLAGDACALGDVVLLDCPDAKGATLAALTRLDMRVAKSGARLVVSTSLASLDAVFGCLDQSKAHLLVDPRRGERVIALGSLLAGLPGKRVRELAEEDRLMLLRLTEQVGQIAERLEQLDQRGLSASGGAFRFESPGTDYRAEGDGTAGLVRSKKPPLPDPRLVRQIIRQRRMRDIFFDAELFADPAWDMLLDLTAARVEHVRVSVSSLCIAAAVPPTTALRWINQMVEAGLFERVEDDTDRRRVFIGLSDHAANAMAAYFAALEEKRAAA</sequence>
<keyword evidence="1" id="KW-0238">DNA-binding</keyword>
<keyword evidence="2" id="KW-1185">Reference proteome</keyword>
<protein>
    <submittedName>
        <fullName evidence="1">Winged helix DNA-binding protein</fullName>
    </submittedName>
</protein>
<dbReference type="SUPFAM" id="SSF46785">
    <property type="entry name" value="Winged helix' DNA-binding domain"/>
    <property type="match status" value="1"/>
</dbReference>
<proteinExistence type="predicted"/>
<evidence type="ECO:0000313" key="1">
    <source>
        <dbReference type="EMBL" id="MCR2834955.1"/>
    </source>
</evidence>
<dbReference type="EMBL" id="JANKHH010000007">
    <property type="protein sequence ID" value="MCR2834955.1"/>
    <property type="molecule type" value="Genomic_DNA"/>
</dbReference>
<dbReference type="Gene3D" id="1.10.10.10">
    <property type="entry name" value="Winged helix-like DNA-binding domain superfamily/Winged helix DNA-binding domain"/>
    <property type="match status" value="1"/>
</dbReference>
<evidence type="ECO:0000313" key="2">
    <source>
        <dbReference type="Proteomes" id="UP001206067"/>
    </source>
</evidence>
<dbReference type="InterPro" id="IPR036390">
    <property type="entry name" value="WH_DNA-bd_sf"/>
</dbReference>
<dbReference type="RefSeq" id="WP_257596815.1">
    <property type="nucleotide sequence ID" value="NZ_JANKHH010000007.1"/>
</dbReference>